<dbReference type="Proteomes" id="UP000182121">
    <property type="component" value="Unassembled WGS sequence"/>
</dbReference>
<sequence length="71" mass="8270">MSKNYISSDTEEWVFSLYSHMPKEEFTKDLQALCSARRVYLQNELADSFVFGYLDSVYEVMRDVLTCKALG</sequence>
<proteinExistence type="predicted"/>
<evidence type="ECO:0000313" key="1">
    <source>
        <dbReference type="EMBL" id="SEU22345.1"/>
    </source>
</evidence>
<comment type="caution">
    <text evidence="1">The sequence shown here is derived from an EMBL/GenBank/DDBJ whole genome shotgun (WGS) entry which is preliminary data.</text>
</comment>
<organism evidence="1 2">
    <name type="scientific">Enterocloster clostridioformis</name>
    <dbReference type="NCBI Taxonomy" id="1531"/>
    <lineage>
        <taxon>Bacteria</taxon>
        <taxon>Bacillati</taxon>
        <taxon>Bacillota</taxon>
        <taxon>Clostridia</taxon>
        <taxon>Lachnospirales</taxon>
        <taxon>Lachnospiraceae</taxon>
        <taxon>Enterocloster</taxon>
    </lineage>
</organism>
<dbReference type="AlphaFoldDB" id="A0A1I0KDC9"/>
<accession>A0A1I0KDC9</accession>
<protein>
    <submittedName>
        <fullName evidence="1">Uncharacterized protein</fullName>
    </submittedName>
</protein>
<gene>
    <name evidence="1" type="ORF">SAMN05216521_11282</name>
</gene>
<dbReference type="RefSeq" id="WP_007036695.1">
    <property type="nucleotide sequence ID" value="NZ_FOIO01000128.1"/>
</dbReference>
<evidence type="ECO:0000313" key="2">
    <source>
        <dbReference type="Proteomes" id="UP000182121"/>
    </source>
</evidence>
<reference evidence="1 2" key="1">
    <citation type="submission" date="2016-10" db="EMBL/GenBank/DDBJ databases">
        <authorList>
            <person name="Varghese N."/>
            <person name="Submissions S."/>
        </authorList>
    </citation>
    <scope>NUCLEOTIDE SEQUENCE [LARGE SCALE GENOMIC DNA]</scope>
    <source>
        <strain evidence="1 2">NLAE-zl-C196</strain>
    </source>
</reference>
<dbReference type="EMBL" id="FOIO01000128">
    <property type="protein sequence ID" value="SEU22345.1"/>
    <property type="molecule type" value="Genomic_DNA"/>
</dbReference>
<name>A0A1I0KDC9_9FIRM</name>